<dbReference type="AlphaFoldDB" id="H0FBZ5"/>
<keyword evidence="2 5" id="KW-0349">Heme</keyword>
<keyword evidence="4 5" id="KW-0408">Iron</keyword>
<dbReference type="Gene3D" id="2.60.40.420">
    <property type="entry name" value="Cupredoxins - blue copper proteins"/>
    <property type="match status" value="1"/>
</dbReference>
<dbReference type="Proteomes" id="UP000003113">
    <property type="component" value="Unassembled WGS sequence"/>
</dbReference>
<evidence type="ECO:0000256" key="2">
    <source>
        <dbReference type="ARBA" id="ARBA00022617"/>
    </source>
</evidence>
<evidence type="ECO:0000313" key="7">
    <source>
        <dbReference type="EMBL" id="EHK64271.1"/>
    </source>
</evidence>
<reference evidence="7 8" key="1">
    <citation type="journal article" date="2012" name="J. Bacteriol.">
        <title>Genome sequence of the highly efficient arsenite-oxidizing bacterium Achromobacter arsenitoxydans SY8.</title>
        <authorList>
            <person name="Li X."/>
            <person name="Hu Y."/>
            <person name="Gong J."/>
            <person name="Lin Y."/>
            <person name="Johnstone L."/>
            <person name="Rensing C."/>
            <person name="Wang G."/>
        </authorList>
    </citation>
    <scope>NUCLEOTIDE SEQUENCE [LARGE SCALE GENOMIC DNA]</scope>
    <source>
        <strain evidence="7 8">SY8</strain>
    </source>
</reference>
<evidence type="ECO:0000259" key="6">
    <source>
        <dbReference type="PROSITE" id="PS51007"/>
    </source>
</evidence>
<accession>H0FBZ5</accession>
<dbReference type="InterPro" id="IPR009056">
    <property type="entry name" value="Cyt_c-like_dom"/>
</dbReference>
<dbReference type="PATRIC" id="fig|477184.5.peg.4230"/>
<sequence length="90" mass="9397">LRQGEQLFQRACAQCHAVRGTSAQGSLGPDLTHVGSRPSLAAGVLPNNVGALGGWIAGSQRIKPGNAMPSFDQWPGEDLRAVAGYLESLK</sequence>
<protein>
    <submittedName>
        <fullName evidence="7">Cytochrome-c oxidase chain II/c</fullName>
    </submittedName>
</protein>
<dbReference type="InterPro" id="IPR008972">
    <property type="entry name" value="Cupredoxin"/>
</dbReference>
<dbReference type="GO" id="GO:0046872">
    <property type="term" value="F:metal ion binding"/>
    <property type="evidence" value="ECO:0007669"/>
    <property type="project" value="UniProtKB-KW"/>
</dbReference>
<dbReference type="RefSeq" id="WP_008166196.1">
    <property type="nucleotide sequence ID" value="NZ_AGUF01000067.1"/>
</dbReference>
<keyword evidence="8" id="KW-1185">Reference proteome</keyword>
<proteinExistence type="predicted"/>
<feature type="domain" description="Cytochrome c" evidence="6">
    <location>
        <begin position="1"/>
        <end position="90"/>
    </location>
</feature>
<comment type="caution">
    <text evidence="7">The sequence shown here is derived from an EMBL/GenBank/DDBJ whole genome shotgun (WGS) entry which is preliminary data.</text>
</comment>
<feature type="non-terminal residue" evidence="7">
    <location>
        <position position="1"/>
    </location>
</feature>
<dbReference type="GO" id="GO:0042597">
    <property type="term" value="C:periplasmic space"/>
    <property type="evidence" value="ECO:0007669"/>
    <property type="project" value="UniProtKB-SubCell"/>
</dbReference>
<dbReference type="EMBL" id="AGUF01000067">
    <property type="protein sequence ID" value="EHK64271.1"/>
    <property type="molecule type" value="Genomic_DNA"/>
</dbReference>
<evidence type="ECO:0000256" key="3">
    <source>
        <dbReference type="ARBA" id="ARBA00022723"/>
    </source>
</evidence>
<dbReference type="PROSITE" id="PS51007">
    <property type="entry name" value="CYTC"/>
    <property type="match status" value="1"/>
</dbReference>
<keyword evidence="3 5" id="KW-0479">Metal-binding</keyword>
<name>H0FBZ5_9BURK</name>
<dbReference type="Pfam" id="PF00034">
    <property type="entry name" value="Cytochrom_C"/>
    <property type="match status" value="1"/>
</dbReference>
<evidence type="ECO:0000256" key="4">
    <source>
        <dbReference type="ARBA" id="ARBA00023004"/>
    </source>
</evidence>
<dbReference type="SUPFAM" id="SSF46626">
    <property type="entry name" value="Cytochrome c"/>
    <property type="match status" value="1"/>
</dbReference>
<dbReference type="GO" id="GO:0009055">
    <property type="term" value="F:electron transfer activity"/>
    <property type="evidence" value="ECO:0007669"/>
    <property type="project" value="InterPro"/>
</dbReference>
<evidence type="ECO:0000313" key="8">
    <source>
        <dbReference type="Proteomes" id="UP000003113"/>
    </source>
</evidence>
<organism evidence="7 8">
    <name type="scientific">Achromobacter arsenitoxydans SY8</name>
    <dbReference type="NCBI Taxonomy" id="477184"/>
    <lineage>
        <taxon>Bacteria</taxon>
        <taxon>Pseudomonadati</taxon>
        <taxon>Pseudomonadota</taxon>
        <taxon>Betaproteobacteria</taxon>
        <taxon>Burkholderiales</taxon>
        <taxon>Alcaligenaceae</taxon>
        <taxon>Achromobacter</taxon>
    </lineage>
</organism>
<evidence type="ECO:0000256" key="1">
    <source>
        <dbReference type="ARBA" id="ARBA00004418"/>
    </source>
</evidence>
<dbReference type="InterPro" id="IPR036909">
    <property type="entry name" value="Cyt_c-like_dom_sf"/>
</dbReference>
<gene>
    <name evidence="7" type="ORF">KYC_21521</name>
</gene>
<dbReference type="GO" id="GO:0020037">
    <property type="term" value="F:heme binding"/>
    <property type="evidence" value="ECO:0007669"/>
    <property type="project" value="InterPro"/>
</dbReference>
<comment type="subcellular location">
    <subcellularLocation>
        <location evidence="1">Periplasm</location>
    </subcellularLocation>
</comment>
<dbReference type="eggNOG" id="COG2010">
    <property type="taxonomic scope" value="Bacteria"/>
</dbReference>
<dbReference type="OrthoDB" id="9773456at2"/>
<evidence type="ECO:0000256" key="5">
    <source>
        <dbReference type="PROSITE-ProRule" id="PRU00433"/>
    </source>
</evidence>